<keyword evidence="2" id="KW-0285">Flavoprotein</keyword>
<evidence type="ECO:0000256" key="5">
    <source>
        <dbReference type="ARBA" id="ARBA00023002"/>
    </source>
</evidence>
<feature type="domain" description="Peptidase A1" evidence="7">
    <location>
        <begin position="654"/>
        <end position="980"/>
    </location>
</feature>
<dbReference type="AlphaFoldDB" id="A0AAD9W1E8"/>
<dbReference type="EMBL" id="JAUJFL010000004">
    <property type="protein sequence ID" value="KAK2604341.1"/>
    <property type="molecule type" value="Genomic_DNA"/>
</dbReference>
<evidence type="ECO:0000313" key="9">
    <source>
        <dbReference type="Proteomes" id="UP001265746"/>
    </source>
</evidence>
<dbReference type="Pfam" id="PF00026">
    <property type="entry name" value="Asp"/>
    <property type="match status" value="1"/>
</dbReference>
<evidence type="ECO:0000256" key="3">
    <source>
        <dbReference type="ARBA" id="ARBA00022750"/>
    </source>
</evidence>
<dbReference type="Gene3D" id="3.50.50.60">
    <property type="entry name" value="FAD/NAD(P)-binding domain"/>
    <property type="match status" value="1"/>
</dbReference>
<evidence type="ECO:0000256" key="1">
    <source>
        <dbReference type="ARBA" id="ARBA00007447"/>
    </source>
</evidence>
<keyword evidence="4" id="KW-0274">FAD</keyword>
<gene>
    <name evidence="8" type="ORF">N8I77_007281</name>
</gene>
<dbReference type="SUPFAM" id="SSF51905">
    <property type="entry name" value="FAD/NAD(P)-binding domain"/>
    <property type="match status" value="1"/>
</dbReference>
<dbReference type="PANTHER" id="PTHR43539">
    <property type="entry name" value="FLAVIN-BINDING MONOOXYGENASE-LIKE PROTEIN (AFU_ORTHOLOGUE AFUA_4G09220)"/>
    <property type="match status" value="1"/>
</dbReference>
<keyword evidence="6" id="KW-0645">Protease</keyword>
<dbReference type="SUPFAM" id="SSF50630">
    <property type="entry name" value="Acid proteases"/>
    <property type="match status" value="1"/>
</dbReference>
<comment type="similarity">
    <text evidence="1 6">Belongs to the peptidase A1 family.</text>
</comment>
<comment type="caution">
    <text evidence="8">The sequence shown here is derived from an EMBL/GenBank/DDBJ whole genome shotgun (WGS) entry which is preliminary data.</text>
</comment>
<keyword evidence="6" id="KW-0378">Hydrolase</keyword>
<keyword evidence="5" id="KW-0560">Oxidoreductase</keyword>
<dbReference type="InterPro" id="IPR050982">
    <property type="entry name" value="Auxin_biosynth/cation_transpt"/>
</dbReference>
<dbReference type="PROSITE" id="PS00141">
    <property type="entry name" value="ASP_PROTEASE"/>
    <property type="match status" value="1"/>
</dbReference>
<dbReference type="InterPro" id="IPR020946">
    <property type="entry name" value="Flavin_mOase-like"/>
</dbReference>
<reference evidence="8" key="1">
    <citation type="submission" date="2023-06" db="EMBL/GenBank/DDBJ databases">
        <authorList>
            <person name="Noh H."/>
        </authorList>
    </citation>
    <scope>NUCLEOTIDE SEQUENCE</scope>
    <source>
        <strain evidence="8">DUCC20226</strain>
    </source>
</reference>
<dbReference type="InterPro" id="IPR001969">
    <property type="entry name" value="Aspartic_peptidase_AS"/>
</dbReference>
<evidence type="ECO:0000256" key="6">
    <source>
        <dbReference type="RuleBase" id="RU000454"/>
    </source>
</evidence>
<dbReference type="PRINTS" id="PR00792">
    <property type="entry name" value="PEPSIN"/>
</dbReference>
<dbReference type="InterPro" id="IPR036188">
    <property type="entry name" value="FAD/NAD-bd_sf"/>
</dbReference>
<dbReference type="PROSITE" id="PS51767">
    <property type="entry name" value="PEPTIDASE_A1"/>
    <property type="match status" value="1"/>
</dbReference>
<protein>
    <recommendedName>
        <fullName evidence="7">Peptidase A1 domain-containing protein</fullName>
    </recommendedName>
</protein>
<dbReference type="InterPro" id="IPR034164">
    <property type="entry name" value="Pepsin-like_dom"/>
</dbReference>
<dbReference type="Pfam" id="PF00743">
    <property type="entry name" value="FMO-like"/>
    <property type="match status" value="1"/>
</dbReference>
<name>A0AAD9W1E8_PHOAM</name>
<dbReference type="GO" id="GO:0050661">
    <property type="term" value="F:NADP binding"/>
    <property type="evidence" value="ECO:0007669"/>
    <property type="project" value="InterPro"/>
</dbReference>
<evidence type="ECO:0000259" key="7">
    <source>
        <dbReference type="PROSITE" id="PS51767"/>
    </source>
</evidence>
<dbReference type="CDD" id="cd05471">
    <property type="entry name" value="pepsin_like"/>
    <property type="match status" value="1"/>
</dbReference>
<evidence type="ECO:0000256" key="4">
    <source>
        <dbReference type="ARBA" id="ARBA00022827"/>
    </source>
</evidence>
<accession>A0AAD9W1E8</accession>
<proteinExistence type="inferred from homology"/>
<organism evidence="8 9">
    <name type="scientific">Phomopsis amygdali</name>
    <name type="common">Fusicoccum amygdali</name>
    <dbReference type="NCBI Taxonomy" id="1214568"/>
    <lineage>
        <taxon>Eukaryota</taxon>
        <taxon>Fungi</taxon>
        <taxon>Dikarya</taxon>
        <taxon>Ascomycota</taxon>
        <taxon>Pezizomycotina</taxon>
        <taxon>Sordariomycetes</taxon>
        <taxon>Sordariomycetidae</taxon>
        <taxon>Diaporthales</taxon>
        <taxon>Diaporthaceae</taxon>
        <taxon>Diaporthe</taxon>
    </lineage>
</organism>
<evidence type="ECO:0000313" key="8">
    <source>
        <dbReference type="EMBL" id="KAK2604341.1"/>
    </source>
</evidence>
<dbReference type="InterPro" id="IPR001461">
    <property type="entry name" value="Aspartic_peptidase_A1"/>
</dbReference>
<dbReference type="GO" id="GO:0004499">
    <property type="term" value="F:N,N-dimethylaniline monooxygenase activity"/>
    <property type="evidence" value="ECO:0007669"/>
    <property type="project" value="InterPro"/>
</dbReference>
<sequence length="1001" mass="109989">MATKWKRTPRVSAEFLPKASLPEQKIPRDVDADTVLISCVEKLRSLKAKDLHVKSYWRDLFALTNTFRTFSLSEQIIPAWTDLSATHKPSEFKYVKGSAHLAPPGPAALFIAGRFTFKIGGELPGVGSGSIAVVADGDEWKIWFFNTVLEVIDTFGNPDLVPRAPKTSMSNGVTNETGDKPVDCVVIGAGQSGLGVLGRLKALGVKGVALERNDTIGGNWTGRYDNVKLHTSKYYAALPGDKTFHDDGLPYLLGSKELAEGFQRYANEFDLDVRVSTTVESAKWNEGTKVWTVEAKQNGRDWSIQGRHLVFAIGAVGQFPKIPQIPNREAFQGTAMHSVQYKYPTAWKGKKGVVVGTANTAHDVAEDMVDAELSSVTLVQRSPTAILPYKYFKTLHQPRYNKDSNIEESDRAEWGMPAPILRVVSSMIFKKLYSQDPEPFDGLNKVGFRAELPNILKIHERSGGHYLDVGCSQKIIDGKVKVKGGEIESFTPTGLKFTDGTTLDSDLIVFATGFNTNIREEMEKIVGPEVGNLLEDNNGWDKEGETRGAWKRHGHPAIWHTSGDLGMSRLFSRFLAFQIKADLEGLPFEPYTKIIQSIVITMTVISLAQSATFLATVLLSSVQAAPSPTLAFKSREGGVGVLDITIPPNRKDDRYYTVDVDFEGQSLPVLLDTGSADLFVASTQCPTTDESSGCLGLTEQFIIDNNTRIVTNETFYTIVGEGPVSGNQSLLDVGLGGIVADDFATGLIYAATYFNHRPPLFDALVAGGIVKKPLFSISLPRLGDPDSKPVGKLTLGDIEPEYAGLNITYSDIINSTNYNYDDFPLQAQGWAIELQGLRVNGVAVNLTRGLLDEGGRYMSLLDTGGSDILVRYDELTAIAKLFKGPVIFENEHDIYYDCSIPQLLELKYNDQWFPVDPLDILNPNDHGNINGTEMCKAQISSWSRVFADSIIGVPFLRSAFSVFDYVTPNLYSVQPRVGLAPLVDGQAAVTRYPQLYKNRLL</sequence>
<keyword evidence="3 6" id="KW-0064">Aspartyl protease</keyword>
<keyword evidence="9" id="KW-1185">Reference proteome</keyword>
<evidence type="ECO:0000256" key="2">
    <source>
        <dbReference type="ARBA" id="ARBA00022630"/>
    </source>
</evidence>
<dbReference type="InterPro" id="IPR021109">
    <property type="entry name" value="Peptidase_aspartic_dom_sf"/>
</dbReference>
<dbReference type="Proteomes" id="UP001265746">
    <property type="component" value="Unassembled WGS sequence"/>
</dbReference>
<dbReference type="Gene3D" id="2.40.70.10">
    <property type="entry name" value="Acid Proteases"/>
    <property type="match status" value="2"/>
</dbReference>
<dbReference type="InterPro" id="IPR033121">
    <property type="entry name" value="PEPTIDASE_A1"/>
</dbReference>
<dbReference type="GO" id="GO:0006508">
    <property type="term" value="P:proteolysis"/>
    <property type="evidence" value="ECO:0007669"/>
    <property type="project" value="UniProtKB-KW"/>
</dbReference>
<dbReference type="GO" id="GO:0050660">
    <property type="term" value="F:flavin adenine dinucleotide binding"/>
    <property type="evidence" value="ECO:0007669"/>
    <property type="project" value="InterPro"/>
</dbReference>
<dbReference type="GO" id="GO:0004190">
    <property type="term" value="F:aspartic-type endopeptidase activity"/>
    <property type="evidence" value="ECO:0007669"/>
    <property type="project" value="UniProtKB-KW"/>
</dbReference>
<dbReference type="PANTHER" id="PTHR43539:SF68">
    <property type="entry name" value="FLAVIN-BINDING MONOOXYGENASE-LIKE PROTEIN (AFU_ORTHOLOGUE AFUA_4G09220)"/>
    <property type="match status" value="1"/>
</dbReference>